<evidence type="ECO:0000313" key="1">
    <source>
        <dbReference type="EMBL" id="MDE5417487.1"/>
    </source>
</evidence>
<dbReference type="SUPFAM" id="SSF82185">
    <property type="entry name" value="Histone H3 K4-specific methyltransferase SET7/9 N-terminal domain"/>
    <property type="match status" value="1"/>
</dbReference>
<evidence type="ECO:0000313" key="2">
    <source>
        <dbReference type="Proteomes" id="UP001528920"/>
    </source>
</evidence>
<dbReference type="Pfam" id="PF07661">
    <property type="entry name" value="MORN_2"/>
    <property type="match status" value="3"/>
</dbReference>
<keyword evidence="2" id="KW-1185">Reference proteome</keyword>
<dbReference type="RefSeq" id="WP_275108827.1">
    <property type="nucleotide sequence ID" value="NZ_JAKJSC010000001.1"/>
</dbReference>
<comment type="caution">
    <text evidence="1">The sequence shown here is derived from an EMBL/GenBank/DDBJ whole genome shotgun (WGS) entry which is preliminary data.</text>
</comment>
<reference evidence="1 2" key="1">
    <citation type="submission" date="2022-01" db="EMBL/GenBank/DDBJ databases">
        <title>Labilibaculum sp. nov, a marine bacterium isolated from Antarctica.</title>
        <authorList>
            <person name="Dai W."/>
        </authorList>
    </citation>
    <scope>NUCLEOTIDE SEQUENCE [LARGE SCALE GENOMIC DNA]</scope>
    <source>
        <strain evidence="1 2">DW002</strain>
    </source>
</reference>
<organism evidence="1 2">
    <name type="scientific">Paralabilibaculum antarcticum</name>
    <dbReference type="NCBI Taxonomy" id="2912572"/>
    <lineage>
        <taxon>Bacteria</taxon>
        <taxon>Pseudomonadati</taxon>
        <taxon>Bacteroidota</taxon>
        <taxon>Bacteroidia</taxon>
        <taxon>Marinilabiliales</taxon>
        <taxon>Marinifilaceae</taxon>
        <taxon>Paralabilibaculum</taxon>
    </lineage>
</organism>
<dbReference type="Gene3D" id="3.90.930.1">
    <property type="match status" value="1"/>
</dbReference>
<sequence>MKNLTYLLILLFAFNSCDFIKQMTEKKQEKAVEENAIASKPKIKNGVKKYYFDTGELKSIVNYKNNKKVGISETFYKSGEKQYDIPYVDGMKHGVVKWYYKDGKVYRETDYIKGKKSGYQRKFWENGKLKSEAFYKDNLASIGLKEISKTDKKKSTPTIEVQKINLLKTKQEYVLKFKLSTGRKKVKFYQAKLIDGKFFPENGGKGIKELKTVAGVGELRIPVGKGFNIDKDINIVAVESTAYQNKRIISKKVHVSVQNPL</sequence>
<evidence type="ECO:0008006" key="3">
    <source>
        <dbReference type="Google" id="ProtNLM"/>
    </source>
</evidence>
<accession>A0ABT5VPW9</accession>
<proteinExistence type="predicted"/>
<dbReference type="EMBL" id="JAKJSC010000001">
    <property type="protein sequence ID" value="MDE5417487.1"/>
    <property type="molecule type" value="Genomic_DNA"/>
</dbReference>
<name>A0ABT5VPW9_9BACT</name>
<dbReference type="Proteomes" id="UP001528920">
    <property type="component" value="Unassembled WGS sequence"/>
</dbReference>
<gene>
    <name evidence="1" type="ORF">L3049_05650</name>
</gene>
<protein>
    <recommendedName>
        <fullName evidence="3">MORN repeat protein</fullName>
    </recommendedName>
</protein>
<dbReference type="InterPro" id="IPR011652">
    <property type="entry name" value="MORN_2"/>
</dbReference>